<proteinExistence type="predicted"/>
<dbReference type="RefSeq" id="WP_152577665.1">
    <property type="nucleotide sequence ID" value="NZ_JAATJI010000001.1"/>
</dbReference>
<dbReference type="OrthoDB" id="626916at2"/>
<dbReference type="AlphaFoldDB" id="A0A7C9LG75"/>
<organism evidence="1 2">
    <name type="scientific">Sandarakinorhabdus fusca</name>
    <dbReference type="NCBI Taxonomy" id="1439888"/>
    <lineage>
        <taxon>Bacteria</taxon>
        <taxon>Pseudomonadati</taxon>
        <taxon>Pseudomonadota</taxon>
        <taxon>Alphaproteobacteria</taxon>
        <taxon>Sphingomonadales</taxon>
        <taxon>Sphingosinicellaceae</taxon>
        <taxon>Sandarakinorhabdus</taxon>
    </lineage>
</organism>
<sequence length="710" mass="76087">MVPDRDPRLDRLYDLLPAIHRRRDAETGNALRALLEIIAEQMVLIEDDIGQRYDDAFIETCAPWAIPYIGALVGVALPGAAAVPSRRTVANAIRDRRRKGSLAVLAALARNAGDWPARAVEMGPLLAQSQSLRMPQPARGRSIDVRSPAMAGAGFDSRATTADLRRDSARASGRLPVEVGLHLWRLRAFSVTRAPAACLEDIAPNFYSFSVLGNDAPLFNAPPPGTDTVAGPADVPAAIDRHSFAAPRPRGSRVATANPAFYGTRTEDGASVARSVAIWAKGWPNARADGAEPIPADRIIVADLEDWLYQPPRDHVAIDPVRGRIAFPPRQLPRRQASVTVSYWYGFSAAIGGGEYSRPLSQHDDAEVISVQGSEALRRALLPWQSELDDAGNMVAPATQPPHAVIEITDSGVYTLPIAILIGKGNSLQLRAAQHCRPVIKLADFNVDAPDSMSIAGAEGSRFVLDGIMVAGRGVALEGGLTSVTIRHATLVPGWSLEPDCDPRRPAEPSIEITDSGLCLVVEHSIIGSIQINNDEVHTEPIALRVSDSIVDATGADCDSPQCEALGAAGSRLAFATACFSRSTVIGRIHTHALTGENCLFLGRITVARRQIGHLRFCYVAPQSRTPRRFRCQPDLTPGVAPRFDSLRYGQPRYCRLASDCPPEISAGADDGNEMGVFHHLQTTRRLAGLAAALDDMAPVGTAPGVVLAD</sequence>
<gene>
    <name evidence="1" type="ORF">F3168_08315</name>
</gene>
<dbReference type="EMBL" id="WIOL01000002">
    <property type="protein sequence ID" value="MQT17267.1"/>
    <property type="molecule type" value="Genomic_DNA"/>
</dbReference>
<accession>A0A7C9LG75</accession>
<dbReference type="Proteomes" id="UP000481327">
    <property type="component" value="Unassembled WGS sequence"/>
</dbReference>
<comment type="caution">
    <text evidence="1">The sequence shown here is derived from an EMBL/GenBank/DDBJ whole genome shotgun (WGS) entry which is preliminary data.</text>
</comment>
<evidence type="ECO:0000313" key="1">
    <source>
        <dbReference type="EMBL" id="MQT17267.1"/>
    </source>
</evidence>
<protein>
    <submittedName>
        <fullName evidence="1">Uncharacterized protein</fullName>
    </submittedName>
</protein>
<name>A0A7C9LG75_9SPHN</name>
<evidence type="ECO:0000313" key="2">
    <source>
        <dbReference type="Proteomes" id="UP000481327"/>
    </source>
</evidence>
<keyword evidence="2" id="KW-1185">Reference proteome</keyword>
<reference evidence="1 2" key="1">
    <citation type="submission" date="2019-09" db="EMBL/GenBank/DDBJ databases">
        <title>Polymorphobacter sp. isolated from a lake in China.</title>
        <authorList>
            <person name="Liu Z."/>
        </authorList>
    </citation>
    <scope>NUCLEOTIDE SEQUENCE [LARGE SCALE GENOMIC DNA]</scope>
    <source>
        <strain evidence="1 2">D40P</strain>
    </source>
</reference>